<evidence type="ECO:0000313" key="2">
    <source>
        <dbReference type="Proteomes" id="UP000193922"/>
    </source>
</evidence>
<proteinExistence type="predicted"/>
<dbReference type="GeneID" id="63808534"/>
<sequence>MLSLSQARWPSAAQLSQACALMAACWLPDWADLATRCLPMRRALAPSTASGKTQLLSCKRSEFSGRGWIAPLSGCCRSSSCRCELDHRVESQELADIVEFQANHGASRVEYKNASCLVWMSRRRNCRQV</sequence>
<protein>
    <submittedName>
        <fullName evidence="1">Uncharacterized protein</fullName>
    </submittedName>
</protein>
<dbReference type="RefSeq" id="XP_040740915.1">
    <property type="nucleotide sequence ID" value="XM_040891886.1"/>
</dbReference>
<dbReference type="AlphaFoldDB" id="A0A1Y1W158"/>
<keyword evidence="2" id="KW-1185">Reference proteome</keyword>
<organism evidence="1 2">
    <name type="scientific">Linderina pennispora</name>
    <dbReference type="NCBI Taxonomy" id="61395"/>
    <lineage>
        <taxon>Eukaryota</taxon>
        <taxon>Fungi</taxon>
        <taxon>Fungi incertae sedis</taxon>
        <taxon>Zoopagomycota</taxon>
        <taxon>Kickxellomycotina</taxon>
        <taxon>Kickxellomycetes</taxon>
        <taxon>Kickxellales</taxon>
        <taxon>Kickxellaceae</taxon>
        <taxon>Linderina</taxon>
    </lineage>
</organism>
<gene>
    <name evidence="1" type="ORF">DL89DRAFT_62104</name>
</gene>
<evidence type="ECO:0000313" key="1">
    <source>
        <dbReference type="EMBL" id="ORX66956.1"/>
    </source>
</evidence>
<name>A0A1Y1W158_9FUNG</name>
<reference evidence="1 2" key="1">
    <citation type="submission" date="2016-07" db="EMBL/GenBank/DDBJ databases">
        <title>Pervasive Adenine N6-methylation of Active Genes in Fungi.</title>
        <authorList>
            <consortium name="DOE Joint Genome Institute"/>
            <person name="Mondo S.J."/>
            <person name="Dannebaum R.O."/>
            <person name="Kuo R.C."/>
            <person name="Labutti K."/>
            <person name="Haridas S."/>
            <person name="Kuo A."/>
            <person name="Salamov A."/>
            <person name="Ahrendt S.R."/>
            <person name="Lipzen A."/>
            <person name="Sullivan W."/>
            <person name="Andreopoulos W.B."/>
            <person name="Clum A."/>
            <person name="Lindquist E."/>
            <person name="Daum C."/>
            <person name="Ramamoorthy G.K."/>
            <person name="Gryganskyi A."/>
            <person name="Culley D."/>
            <person name="Magnuson J.K."/>
            <person name="James T.Y."/>
            <person name="O'Malley M.A."/>
            <person name="Stajich J.E."/>
            <person name="Spatafora J.W."/>
            <person name="Visel A."/>
            <person name="Grigoriev I.V."/>
        </authorList>
    </citation>
    <scope>NUCLEOTIDE SEQUENCE [LARGE SCALE GENOMIC DNA]</scope>
    <source>
        <strain evidence="1 2">ATCC 12442</strain>
    </source>
</reference>
<dbReference type="Proteomes" id="UP000193922">
    <property type="component" value="Unassembled WGS sequence"/>
</dbReference>
<comment type="caution">
    <text evidence="1">The sequence shown here is derived from an EMBL/GenBank/DDBJ whole genome shotgun (WGS) entry which is preliminary data.</text>
</comment>
<dbReference type="EMBL" id="MCFD01000014">
    <property type="protein sequence ID" value="ORX66956.1"/>
    <property type="molecule type" value="Genomic_DNA"/>
</dbReference>
<accession>A0A1Y1W158</accession>